<evidence type="ECO:0000313" key="6">
    <source>
        <dbReference type="Proteomes" id="UP001469365"/>
    </source>
</evidence>
<keyword evidence="1" id="KW-0805">Transcription regulation</keyword>
<sequence length="273" mass="30563">MSTQIPKPSLGVLHMQEGVKKFQLNRHAPSAELAFFVKHYWIVRWDLTGEEAYPQLVVPNPCVNLVVEPGRTACFAPGKTTYSHLLQGQGCVFGVKFHPGGFYPFIKQPISELSGRPLGVEMVLSASGEELETAILGQPDEGAMVERMESYLQARLPMQDAQATFVQQVVERISEDRELTKVDTICHYFKVHKRTLQRLFDQYVGVSPKWVIRLSRLQNAAEAIDTGQHHDLLQLSMELGYHDQAHFIKDFKSVVGQTPDAYTRAVAGSAPVS</sequence>
<keyword evidence="2" id="KW-0238">DNA-binding</keyword>
<dbReference type="Gene3D" id="1.10.10.60">
    <property type="entry name" value="Homeodomain-like"/>
    <property type="match status" value="1"/>
</dbReference>
<protein>
    <submittedName>
        <fullName evidence="5">Helix-turn-helix domain-containing protein</fullName>
    </submittedName>
</protein>
<reference evidence="5 6" key="1">
    <citation type="submission" date="2024-04" db="EMBL/GenBank/DDBJ databases">
        <title>draft genome sequnece of Paenibacillus filicis.</title>
        <authorList>
            <person name="Kim D.-U."/>
        </authorList>
    </citation>
    <scope>NUCLEOTIDE SEQUENCE [LARGE SCALE GENOMIC DNA]</scope>
    <source>
        <strain evidence="5 6">KACC14197</strain>
    </source>
</reference>
<dbReference type="InterPro" id="IPR018062">
    <property type="entry name" value="HTH_AraC-typ_CS"/>
</dbReference>
<dbReference type="InterPro" id="IPR050204">
    <property type="entry name" value="AraC_XylS_family_regulators"/>
</dbReference>
<dbReference type="PROSITE" id="PS00041">
    <property type="entry name" value="HTH_ARAC_FAMILY_1"/>
    <property type="match status" value="1"/>
</dbReference>
<keyword evidence="3" id="KW-0804">Transcription</keyword>
<accession>A0ABU9DUI3</accession>
<dbReference type="RefSeq" id="WP_341419661.1">
    <property type="nucleotide sequence ID" value="NZ_JBBPCC010000031.1"/>
</dbReference>
<dbReference type="Proteomes" id="UP001469365">
    <property type="component" value="Unassembled WGS sequence"/>
</dbReference>
<evidence type="ECO:0000259" key="4">
    <source>
        <dbReference type="PROSITE" id="PS01124"/>
    </source>
</evidence>
<proteinExistence type="predicted"/>
<keyword evidence="6" id="KW-1185">Reference proteome</keyword>
<evidence type="ECO:0000256" key="2">
    <source>
        <dbReference type="ARBA" id="ARBA00023125"/>
    </source>
</evidence>
<evidence type="ECO:0000256" key="1">
    <source>
        <dbReference type="ARBA" id="ARBA00023015"/>
    </source>
</evidence>
<dbReference type="PROSITE" id="PS01124">
    <property type="entry name" value="HTH_ARAC_FAMILY_2"/>
    <property type="match status" value="1"/>
</dbReference>
<feature type="domain" description="HTH araC/xylS-type" evidence="4">
    <location>
        <begin position="167"/>
        <end position="265"/>
    </location>
</feature>
<comment type="caution">
    <text evidence="5">The sequence shown here is derived from an EMBL/GenBank/DDBJ whole genome shotgun (WGS) entry which is preliminary data.</text>
</comment>
<dbReference type="InterPro" id="IPR046532">
    <property type="entry name" value="DUF6597"/>
</dbReference>
<evidence type="ECO:0000256" key="3">
    <source>
        <dbReference type="ARBA" id="ARBA00023163"/>
    </source>
</evidence>
<dbReference type="InterPro" id="IPR009057">
    <property type="entry name" value="Homeodomain-like_sf"/>
</dbReference>
<dbReference type="PANTHER" id="PTHR46796">
    <property type="entry name" value="HTH-TYPE TRANSCRIPTIONAL ACTIVATOR RHAS-RELATED"/>
    <property type="match status" value="1"/>
</dbReference>
<organism evidence="5 6">
    <name type="scientific">Paenibacillus filicis</name>
    <dbReference type="NCBI Taxonomy" id="669464"/>
    <lineage>
        <taxon>Bacteria</taxon>
        <taxon>Bacillati</taxon>
        <taxon>Bacillota</taxon>
        <taxon>Bacilli</taxon>
        <taxon>Bacillales</taxon>
        <taxon>Paenibacillaceae</taxon>
        <taxon>Paenibacillus</taxon>
    </lineage>
</organism>
<dbReference type="InterPro" id="IPR018060">
    <property type="entry name" value="HTH_AraC"/>
</dbReference>
<name>A0ABU9DUI3_9BACL</name>
<dbReference type="SUPFAM" id="SSF46689">
    <property type="entry name" value="Homeodomain-like"/>
    <property type="match status" value="1"/>
</dbReference>
<gene>
    <name evidence="5" type="ORF">WMW72_32000</name>
</gene>
<evidence type="ECO:0000313" key="5">
    <source>
        <dbReference type="EMBL" id="MEK8132530.1"/>
    </source>
</evidence>
<dbReference type="Pfam" id="PF12833">
    <property type="entry name" value="HTH_18"/>
    <property type="match status" value="1"/>
</dbReference>
<dbReference type="EMBL" id="JBBPCC010000031">
    <property type="protein sequence ID" value="MEK8132530.1"/>
    <property type="molecule type" value="Genomic_DNA"/>
</dbReference>
<dbReference type="SMART" id="SM00342">
    <property type="entry name" value="HTH_ARAC"/>
    <property type="match status" value="1"/>
</dbReference>
<dbReference type="Pfam" id="PF20240">
    <property type="entry name" value="DUF6597"/>
    <property type="match status" value="1"/>
</dbReference>